<keyword evidence="3" id="KW-0732">Signal</keyword>
<dbReference type="OrthoDB" id="200141at2759"/>
<feature type="signal peptide" evidence="3">
    <location>
        <begin position="1"/>
        <end position="16"/>
    </location>
</feature>
<keyword evidence="2" id="KW-0472">Membrane</keyword>
<feature type="transmembrane region" description="Helical" evidence="2">
    <location>
        <begin position="120"/>
        <end position="139"/>
    </location>
</feature>
<feature type="transmembrane region" description="Helical" evidence="2">
    <location>
        <begin position="290"/>
        <end position="310"/>
    </location>
</feature>
<reference evidence="5" key="1">
    <citation type="journal article" date="2023" name="Commun. Biol.">
        <title>Genome analysis of Parmales, the sister group of diatoms, reveals the evolutionary specialization of diatoms from phago-mixotrophs to photoautotrophs.</title>
        <authorList>
            <person name="Ban H."/>
            <person name="Sato S."/>
            <person name="Yoshikawa S."/>
            <person name="Yamada K."/>
            <person name="Nakamura Y."/>
            <person name="Ichinomiya M."/>
            <person name="Sato N."/>
            <person name="Blanc-Mathieu R."/>
            <person name="Endo H."/>
            <person name="Kuwata A."/>
            <person name="Ogata H."/>
        </authorList>
    </citation>
    <scope>NUCLEOTIDE SEQUENCE [LARGE SCALE GENOMIC DNA]</scope>
    <source>
        <strain evidence="5">NIES 3700</strain>
    </source>
</reference>
<dbReference type="AlphaFoldDB" id="A0A9W7AFQ0"/>
<proteinExistence type="predicted"/>
<comment type="caution">
    <text evidence="4">The sequence shown here is derived from an EMBL/GenBank/DDBJ whole genome shotgun (WGS) entry which is preliminary data.</text>
</comment>
<sequence>MRLLTLILSVVGIIEAGGSANFERPFSGVGDGGRGVGGSEQSKHSTTFTSTTDYTLRSPNTNFTPYEKRSKKDNNEGNDIVIVNPRKAKPYEGILMGIRLSPEQSKIYQRALFHYSIRSGLIGLISSTITSLLTLLLSQPLSRKSSLYFITNQKHISKRSLHLSLLLSVSILETVWLYVHTLRTVNRVKKKVLGSNSRFTKGFTKGFTNSAFRAFIVEQLKHTLLNLPRPLRPALSSIPSRRKTYLTTTIIWMLLTPIWAVKNIYVFLNRFNNGLGNILTIIASKSLPTIMARSYLPFVAVPGWAAWNYFKAKKVMTEMMCFSLGGQIGVDIIEDILVELEGRLENRKGLWRFKKDLRRNLSDNVKVAIVRSCCLSILTYSCVTPLPIITSDNNRPTHLRRHAALEAMLEGANRMTGYVCDGVEDLDSVDVFVEEVLPGLERVEQVAVIKVLALGLVINGSVSMKDKIIFARALRACGEVELNSIDLNRIVREFRKGNLTAEVFRSAFKETEEDDEEYVNSNNVRMKERGRGGRRQLIRKRAGFKLKRIGHRAEANAVRGREYIRILLNR</sequence>
<evidence type="ECO:0000313" key="4">
    <source>
        <dbReference type="EMBL" id="GMH68557.1"/>
    </source>
</evidence>
<feature type="compositionally biased region" description="Low complexity" evidence="1">
    <location>
        <begin position="44"/>
        <end position="58"/>
    </location>
</feature>
<organism evidence="4 5">
    <name type="scientific">Triparma laevis f. longispina</name>
    <dbReference type="NCBI Taxonomy" id="1714387"/>
    <lineage>
        <taxon>Eukaryota</taxon>
        <taxon>Sar</taxon>
        <taxon>Stramenopiles</taxon>
        <taxon>Ochrophyta</taxon>
        <taxon>Bolidophyceae</taxon>
        <taxon>Parmales</taxon>
        <taxon>Triparmaceae</taxon>
        <taxon>Triparma</taxon>
    </lineage>
</organism>
<keyword evidence="5" id="KW-1185">Reference proteome</keyword>
<feature type="transmembrane region" description="Helical" evidence="2">
    <location>
        <begin position="250"/>
        <end position="269"/>
    </location>
</feature>
<feature type="region of interest" description="Disordered" evidence="1">
    <location>
        <begin position="31"/>
        <end position="78"/>
    </location>
</feature>
<feature type="chain" id="PRO_5040975944" evidence="3">
    <location>
        <begin position="17"/>
        <end position="570"/>
    </location>
</feature>
<keyword evidence="2" id="KW-1133">Transmembrane helix</keyword>
<accession>A0A9W7AFQ0</accession>
<dbReference type="Proteomes" id="UP001165122">
    <property type="component" value="Unassembled WGS sequence"/>
</dbReference>
<gene>
    <name evidence="4" type="ORF">TrLO_g2294</name>
</gene>
<keyword evidence="2" id="KW-0812">Transmembrane</keyword>
<evidence type="ECO:0000256" key="1">
    <source>
        <dbReference type="SAM" id="MobiDB-lite"/>
    </source>
</evidence>
<evidence type="ECO:0000313" key="5">
    <source>
        <dbReference type="Proteomes" id="UP001165122"/>
    </source>
</evidence>
<evidence type="ECO:0000256" key="3">
    <source>
        <dbReference type="SAM" id="SignalP"/>
    </source>
</evidence>
<name>A0A9W7AFQ0_9STRA</name>
<protein>
    <submittedName>
        <fullName evidence="4">Uncharacterized protein</fullName>
    </submittedName>
</protein>
<dbReference type="EMBL" id="BRXW01000594">
    <property type="protein sequence ID" value="GMH68557.1"/>
    <property type="molecule type" value="Genomic_DNA"/>
</dbReference>
<evidence type="ECO:0000256" key="2">
    <source>
        <dbReference type="SAM" id="Phobius"/>
    </source>
</evidence>
<feature type="transmembrane region" description="Helical" evidence="2">
    <location>
        <begin position="160"/>
        <end position="179"/>
    </location>
</feature>
<feature type="compositionally biased region" description="Basic and acidic residues" evidence="1">
    <location>
        <begin position="66"/>
        <end position="75"/>
    </location>
</feature>